<sequence length="499" mass="58176">MFKRKSNDRPSTPKMVSIALPESPVGIRTPAALIKGSYSEKPSKSIFHRFRSSPPQYEKTHKISFSDGLRYRDQSCSPDDEDEVLFKPLKRANSMSSRAKTTTVKSKACMEDEEMERHEALTREIQETERLQRKHPNARVYLSQSKAAKEEEIERQEEEERRRQEEWQRQKEMRELDEQKKRAQMQHAARQSSEIRQTAGSTGSYGSTPSPQAQYEFPSNAHIRPDLRRRDSTSYYSDTEQYRSSYRSTRRSQNYHAQHHHAGAYPPEPQYVPSQVHPGHRSRNSSFSGPGYPNTTPGQTPKYMKAYIKEVPLKDEAIALSWPLKDFETRRHARSPSLFFDAGFDPRTPEFEIQVLRYGDTSRSVIAREEETMLVSPHAFMTEMTLINERLAQWPVVVHNSRGIRCVDVFRAIYKTYSIVLTKSELMNWGQDYIDRCQRAFEQRCNDGPQLPPVTKARGLCRIDLLRGERIFKGITPLTGPNYPENCWQLHFEQIHRRR</sequence>
<feature type="compositionally biased region" description="Low complexity" evidence="1">
    <location>
        <begin position="198"/>
        <end position="208"/>
    </location>
</feature>
<feature type="compositionally biased region" description="Basic and acidic residues" evidence="1">
    <location>
        <begin position="147"/>
        <end position="181"/>
    </location>
</feature>
<name>A0A9W8JH02_9AGAR</name>
<comment type="caution">
    <text evidence="3">The sequence shown here is derived from an EMBL/GenBank/DDBJ whole genome shotgun (WGS) entry which is preliminary data.</text>
</comment>
<organism evidence="3 4">
    <name type="scientific">Candolleomyces eurysporus</name>
    <dbReference type="NCBI Taxonomy" id="2828524"/>
    <lineage>
        <taxon>Eukaryota</taxon>
        <taxon>Fungi</taxon>
        <taxon>Dikarya</taxon>
        <taxon>Basidiomycota</taxon>
        <taxon>Agaricomycotina</taxon>
        <taxon>Agaricomycetes</taxon>
        <taxon>Agaricomycetidae</taxon>
        <taxon>Agaricales</taxon>
        <taxon>Agaricineae</taxon>
        <taxon>Psathyrellaceae</taxon>
        <taxon>Candolleomyces</taxon>
    </lineage>
</organism>
<proteinExistence type="predicted"/>
<protein>
    <recommendedName>
        <fullName evidence="2">DUF6699 domain-containing protein</fullName>
    </recommendedName>
</protein>
<dbReference type="AlphaFoldDB" id="A0A9W8JH02"/>
<dbReference type="EMBL" id="JANBPK010000717">
    <property type="protein sequence ID" value="KAJ2934500.1"/>
    <property type="molecule type" value="Genomic_DNA"/>
</dbReference>
<evidence type="ECO:0000313" key="3">
    <source>
        <dbReference type="EMBL" id="KAJ2934500.1"/>
    </source>
</evidence>
<feature type="region of interest" description="Disordered" evidence="1">
    <location>
        <begin position="93"/>
        <end position="301"/>
    </location>
</feature>
<dbReference type="Proteomes" id="UP001140091">
    <property type="component" value="Unassembled WGS sequence"/>
</dbReference>
<accession>A0A9W8JH02</accession>
<feature type="compositionally biased region" description="Polar residues" evidence="1">
    <location>
        <begin position="284"/>
        <end position="299"/>
    </location>
</feature>
<evidence type="ECO:0000256" key="1">
    <source>
        <dbReference type="SAM" id="MobiDB-lite"/>
    </source>
</evidence>
<feature type="compositionally biased region" description="Polar residues" evidence="1">
    <location>
        <begin position="93"/>
        <end position="105"/>
    </location>
</feature>
<dbReference type="OrthoDB" id="2970175at2759"/>
<feature type="domain" description="DUF6699" evidence="2">
    <location>
        <begin position="364"/>
        <end position="477"/>
    </location>
</feature>
<keyword evidence="4" id="KW-1185">Reference proteome</keyword>
<gene>
    <name evidence="3" type="ORF">H1R20_g2621</name>
</gene>
<evidence type="ECO:0000259" key="2">
    <source>
        <dbReference type="Pfam" id="PF20415"/>
    </source>
</evidence>
<reference evidence="3" key="1">
    <citation type="submission" date="2022-06" db="EMBL/GenBank/DDBJ databases">
        <title>Genome Sequence of Candolleomyces eurysporus.</title>
        <authorList>
            <person name="Buettner E."/>
        </authorList>
    </citation>
    <scope>NUCLEOTIDE SEQUENCE</scope>
    <source>
        <strain evidence="3">VTCC 930004</strain>
    </source>
</reference>
<feature type="compositionally biased region" description="Basic and acidic residues" evidence="1">
    <location>
        <begin position="223"/>
        <end position="232"/>
    </location>
</feature>
<feature type="compositionally biased region" description="Basic and acidic residues" evidence="1">
    <location>
        <begin position="115"/>
        <end position="131"/>
    </location>
</feature>
<dbReference type="Pfam" id="PF20415">
    <property type="entry name" value="DUF6699"/>
    <property type="match status" value="1"/>
</dbReference>
<feature type="non-terminal residue" evidence="3">
    <location>
        <position position="499"/>
    </location>
</feature>
<dbReference type="InterPro" id="IPR046522">
    <property type="entry name" value="DUF6699"/>
</dbReference>
<evidence type="ECO:0000313" key="4">
    <source>
        <dbReference type="Proteomes" id="UP001140091"/>
    </source>
</evidence>